<sequence>MSRPLSSFCLHRIRSGGTASTAAPPSICANKDDGGGGGGGESRSLKDGKQKDEWEEANEKGSAEAVVVGRKVMVAAADGGGEEARTALQWALSHAVRPCDTVVLLDVASGKNRTTRSERESAPGGLEEHLPGQETRGVRGTFAGGGRQGPGAGDSGGGEEAGRFAPRRGAEEAVRHVAAAVHVDRRRQGRGRGRLHQRRRLLRAARGVHGAGRPAQEPARGRLPHHHQAAEGFLAPGLTIVE</sequence>
<feature type="compositionally biased region" description="Gly residues" evidence="1">
    <location>
        <begin position="142"/>
        <end position="159"/>
    </location>
</feature>
<feature type="region of interest" description="Disordered" evidence="1">
    <location>
        <begin position="16"/>
        <end position="63"/>
    </location>
</feature>
<accession>A0A804RG15</accession>
<evidence type="ECO:0008006" key="4">
    <source>
        <dbReference type="Google" id="ProtNLM"/>
    </source>
</evidence>
<dbReference type="GeneID" id="100278265"/>
<feature type="region of interest" description="Disordered" evidence="1">
    <location>
        <begin position="111"/>
        <end position="172"/>
    </location>
</feature>
<organism evidence="2 3">
    <name type="scientific">Zea mays</name>
    <name type="common">Maize</name>
    <dbReference type="NCBI Taxonomy" id="4577"/>
    <lineage>
        <taxon>Eukaryota</taxon>
        <taxon>Viridiplantae</taxon>
        <taxon>Streptophyta</taxon>
        <taxon>Embryophyta</taxon>
        <taxon>Tracheophyta</taxon>
        <taxon>Spermatophyta</taxon>
        <taxon>Magnoliopsida</taxon>
        <taxon>Liliopsida</taxon>
        <taxon>Poales</taxon>
        <taxon>Poaceae</taxon>
        <taxon>PACMAD clade</taxon>
        <taxon>Panicoideae</taxon>
        <taxon>Andropogonodae</taxon>
        <taxon>Andropogoneae</taxon>
        <taxon>Tripsacinae</taxon>
        <taxon>Zea</taxon>
    </lineage>
</organism>
<feature type="compositionally biased region" description="Basic and acidic residues" evidence="1">
    <location>
        <begin position="43"/>
        <end position="62"/>
    </location>
</feature>
<dbReference type="OrthoDB" id="1667873at2759"/>
<dbReference type="InParanoid" id="A0A804RG15"/>
<feature type="compositionally biased region" description="Low complexity" evidence="1">
    <location>
        <begin position="204"/>
        <end position="213"/>
    </location>
</feature>
<keyword evidence="3" id="KW-1185">Reference proteome</keyword>
<feature type="region of interest" description="Disordered" evidence="1">
    <location>
        <begin position="203"/>
        <end position="242"/>
    </location>
</feature>
<dbReference type="Proteomes" id="UP000007305">
    <property type="component" value="Chromosome 10"/>
</dbReference>
<name>A0A804RG15_MAIZE</name>
<dbReference type="AlphaFoldDB" id="A0A804RG15"/>
<evidence type="ECO:0000256" key="1">
    <source>
        <dbReference type="SAM" id="MobiDB-lite"/>
    </source>
</evidence>
<proteinExistence type="predicted"/>
<dbReference type="PANTHER" id="PTHR47000">
    <property type="entry name" value="ADENINE NUCLEOTIDE ALPHA HYDROLASES-LIKE SUPERFAMILY PROTEIN"/>
    <property type="match status" value="1"/>
</dbReference>
<feature type="compositionally biased region" description="Basic and acidic residues" evidence="1">
    <location>
        <begin position="115"/>
        <end position="131"/>
    </location>
</feature>
<evidence type="ECO:0000313" key="3">
    <source>
        <dbReference type="Proteomes" id="UP000007305"/>
    </source>
</evidence>
<gene>
    <name evidence="2" type="primary">LOC100278265</name>
</gene>
<reference evidence="2" key="3">
    <citation type="submission" date="2021-05" db="UniProtKB">
        <authorList>
            <consortium name="EnsemblPlants"/>
        </authorList>
    </citation>
    <scope>IDENTIFICATION</scope>
    <source>
        <strain evidence="2">cv. B73</strain>
    </source>
</reference>
<dbReference type="RefSeq" id="XP_008661781.1">
    <property type="nucleotide sequence ID" value="XM_008663559.4"/>
</dbReference>
<dbReference type="EnsemblPlants" id="Zm00001eb409470_T002">
    <property type="protein sequence ID" value="Zm00001eb409470_P002"/>
    <property type="gene ID" value="Zm00001eb409470"/>
</dbReference>
<reference evidence="3" key="1">
    <citation type="journal article" date="2009" name="Science">
        <title>The B73 maize genome: complexity, diversity, and dynamics.</title>
        <authorList>
            <person name="Schnable P.S."/>
            <person name="Ware D."/>
            <person name="Fulton R.S."/>
            <person name="Stein J.C."/>
            <person name="Wei F."/>
            <person name="Pasternak S."/>
            <person name="Liang C."/>
            <person name="Zhang J."/>
            <person name="Fulton L."/>
            <person name="Graves T.A."/>
            <person name="Minx P."/>
            <person name="Reily A.D."/>
            <person name="Courtney L."/>
            <person name="Kruchowski S.S."/>
            <person name="Tomlinson C."/>
            <person name="Strong C."/>
            <person name="Delehaunty K."/>
            <person name="Fronick C."/>
            <person name="Courtney B."/>
            <person name="Rock S.M."/>
            <person name="Belter E."/>
            <person name="Du F."/>
            <person name="Kim K."/>
            <person name="Abbott R.M."/>
            <person name="Cotton M."/>
            <person name="Levy A."/>
            <person name="Marchetto P."/>
            <person name="Ochoa K."/>
            <person name="Jackson S.M."/>
            <person name="Gillam B."/>
            <person name="Chen W."/>
            <person name="Yan L."/>
            <person name="Higginbotham J."/>
            <person name="Cardenas M."/>
            <person name="Waligorski J."/>
            <person name="Applebaum E."/>
            <person name="Phelps L."/>
            <person name="Falcone J."/>
            <person name="Kanchi K."/>
            <person name="Thane T."/>
            <person name="Scimone A."/>
            <person name="Thane N."/>
            <person name="Henke J."/>
            <person name="Wang T."/>
            <person name="Ruppert J."/>
            <person name="Shah N."/>
            <person name="Rotter K."/>
            <person name="Hodges J."/>
            <person name="Ingenthron E."/>
            <person name="Cordes M."/>
            <person name="Kohlberg S."/>
            <person name="Sgro J."/>
            <person name="Delgado B."/>
            <person name="Mead K."/>
            <person name="Chinwalla A."/>
            <person name="Leonard S."/>
            <person name="Crouse K."/>
            <person name="Collura K."/>
            <person name="Kudrna D."/>
            <person name="Currie J."/>
            <person name="He R."/>
            <person name="Angelova A."/>
            <person name="Rajasekar S."/>
            <person name="Mueller T."/>
            <person name="Lomeli R."/>
            <person name="Scara G."/>
            <person name="Ko A."/>
            <person name="Delaney K."/>
            <person name="Wissotski M."/>
            <person name="Lopez G."/>
            <person name="Campos D."/>
            <person name="Braidotti M."/>
            <person name="Ashley E."/>
            <person name="Golser W."/>
            <person name="Kim H."/>
            <person name="Lee S."/>
            <person name="Lin J."/>
            <person name="Dujmic Z."/>
            <person name="Kim W."/>
            <person name="Talag J."/>
            <person name="Zuccolo A."/>
            <person name="Fan C."/>
            <person name="Sebastian A."/>
            <person name="Kramer M."/>
            <person name="Spiegel L."/>
            <person name="Nascimento L."/>
            <person name="Zutavern T."/>
            <person name="Miller B."/>
            <person name="Ambroise C."/>
            <person name="Muller S."/>
            <person name="Spooner W."/>
            <person name="Narechania A."/>
            <person name="Ren L."/>
            <person name="Wei S."/>
            <person name="Kumari S."/>
            <person name="Faga B."/>
            <person name="Levy M.J."/>
            <person name="McMahan L."/>
            <person name="Van Buren P."/>
            <person name="Vaughn M.W."/>
            <person name="Ying K."/>
            <person name="Yeh C.-T."/>
            <person name="Emrich S.J."/>
            <person name="Jia Y."/>
            <person name="Kalyanaraman A."/>
            <person name="Hsia A.-P."/>
            <person name="Barbazuk W.B."/>
            <person name="Baucom R.S."/>
            <person name="Brutnell T.P."/>
            <person name="Carpita N.C."/>
            <person name="Chaparro C."/>
            <person name="Chia J.-M."/>
            <person name="Deragon J.-M."/>
            <person name="Estill J.C."/>
            <person name="Fu Y."/>
            <person name="Jeddeloh J.A."/>
            <person name="Han Y."/>
            <person name="Lee H."/>
            <person name="Li P."/>
            <person name="Lisch D.R."/>
            <person name="Liu S."/>
            <person name="Liu Z."/>
            <person name="Nagel D.H."/>
            <person name="McCann M.C."/>
            <person name="SanMiguel P."/>
            <person name="Myers A.M."/>
            <person name="Nettleton D."/>
            <person name="Nguyen J."/>
            <person name="Penning B.W."/>
            <person name="Ponnala L."/>
            <person name="Schneider K.L."/>
            <person name="Schwartz D.C."/>
            <person name="Sharma A."/>
            <person name="Soderlund C."/>
            <person name="Springer N.M."/>
            <person name="Sun Q."/>
            <person name="Wang H."/>
            <person name="Waterman M."/>
            <person name="Westerman R."/>
            <person name="Wolfgruber T.K."/>
            <person name="Yang L."/>
            <person name="Yu Y."/>
            <person name="Zhang L."/>
            <person name="Zhou S."/>
            <person name="Zhu Q."/>
            <person name="Bennetzen J.L."/>
            <person name="Dawe R.K."/>
            <person name="Jiang J."/>
            <person name="Jiang N."/>
            <person name="Presting G.G."/>
            <person name="Wessler S.R."/>
            <person name="Aluru S."/>
            <person name="Martienssen R.A."/>
            <person name="Clifton S.W."/>
            <person name="McCombie W.R."/>
            <person name="Wing R.A."/>
            <person name="Wilson R.K."/>
        </authorList>
    </citation>
    <scope>NUCLEOTIDE SEQUENCE [LARGE SCALE GENOMIC DNA]</scope>
    <source>
        <strain evidence="3">cv. B73</strain>
    </source>
</reference>
<dbReference type="Gramene" id="Zm00001eb409470_T002">
    <property type="protein sequence ID" value="Zm00001eb409470_P002"/>
    <property type="gene ID" value="Zm00001eb409470"/>
</dbReference>
<reference evidence="2" key="2">
    <citation type="submission" date="2019-07" db="EMBL/GenBank/DDBJ databases">
        <authorList>
            <person name="Seetharam A."/>
            <person name="Woodhouse M."/>
            <person name="Cannon E."/>
        </authorList>
    </citation>
    <scope>NUCLEOTIDE SEQUENCE [LARGE SCALE GENOMIC DNA]</scope>
    <source>
        <strain evidence="2">cv. B73</strain>
    </source>
</reference>
<protein>
    <recommendedName>
        <fullName evidence="4">UspA domain-containing protein</fullName>
    </recommendedName>
</protein>
<evidence type="ECO:0000313" key="2">
    <source>
        <dbReference type="EnsemblPlants" id="Zm00001eb409470_P002"/>
    </source>
</evidence>
<dbReference type="PANTHER" id="PTHR47000:SF1">
    <property type="entry name" value="ADENINE NUCLEOTIDE ALPHA HYDROLASES-LIKE SUPERFAMILY PROTEIN"/>
    <property type="match status" value="1"/>
</dbReference>